<dbReference type="SMART" id="SM00064">
    <property type="entry name" value="FYVE"/>
    <property type="match status" value="1"/>
</dbReference>
<dbReference type="SMART" id="SM00028">
    <property type="entry name" value="TPR"/>
    <property type="match status" value="3"/>
</dbReference>
<evidence type="ECO:0000256" key="4">
    <source>
        <dbReference type="PROSITE-ProRule" id="PRU00091"/>
    </source>
</evidence>
<dbReference type="InterPro" id="IPR011990">
    <property type="entry name" value="TPR-like_helical_dom_sf"/>
</dbReference>
<dbReference type="SUPFAM" id="SSF57903">
    <property type="entry name" value="FYVE/PHD zinc finger"/>
    <property type="match status" value="1"/>
</dbReference>
<dbReference type="Pfam" id="PF14559">
    <property type="entry name" value="TPR_19"/>
    <property type="match status" value="1"/>
</dbReference>
<dbReference type="GO" id="GO:0008270">
    <property type="term" value="F:zinc ion binding"/>
    <property type="evidence" value="ECO:0007669"/>
    <property type="project" value="UniProtKB-KW"/>
</dbReference>
<feature type="compositionally biased region" description="Low complexity" evidence="6">
    <location>
        <begin position="1"/>
        <end position="14"/>
    </location>
</feature>
<dbReference type="CDD" id="cd15760">
    <property type="entry name" value="FYVE_scVPS27p_like"/>
    <property type="match status" value="1"/>
</dbReference>
<dbReference type="InterPro" id="IPR017455">
    <property type="entry name" value="Znf_FYVE-rel"/>
</dbReference>
<dbReference type="Gene3D" id="1.25.40.10">
    <property type="entry name" value="Tetratricopeptide repeat domain"/>
    <property type="match status" value="1"/>
</dbReference>
<feature type="region of interest" description="Disordered" evidence="6">
    <location>
        <begin position="299"/>
        <end position="383"/>
    </location>
</feature>
<keyword evidence="9" id="KW-1185">Reference proteome</keyword>
<dbReference type="InterPro" id="IPR011011">
    <property type="entry name" value="Znf_FYVE_PHD"/>
</dbReference>
<dbReference type="PROSITE" id="PS50005">
    <property type="entry name" value="TPR"/>
    <property type="match status" value="2"/>
</dbReference>
<dbReference type="GO" id="GO:0032266">
    <property type="term" value="F:phosphatidylinositol-3-phosphate binding"/>
    <property type="evidence" value="ECO:0007669"/>
    <property type="project" value="TreeGrafter"/>
</dbReference>
<dbReference type="GO" id="GO:0006623">
    <property type="term" value="P:protein targeting to vacuole"/>
    <property type="evidence" value="ECO:0007669"/>
    <property type="project" value="TreeGrafter"/>
</dbReference>
<name>A0AAD5QF39_PYTIN</name>
<dbReference type="FunFam" id="3.30.40.10:FF:000345">
    <property type="entry name" value="Vacuolar protein sorting-associated protein 27"/>
    <property type="match status" value="1"/>
</dbReference>
<organism evidence="8 9">
    <name type="scientific">Pythium insidiosum</name>
    <name type="common">Pythiosis disease agent</name>
    <dbReference type="NCBI Taxonomy" id="114742"/>
    <lineage>
        <taxon>Eukaryota</taxon>
        <taxon>Sar</taxon>
        <taxon>Stramenopiles</taxon>
        <taxon>Oomycota</taxon>
        <taxon>Peronosporomycetes</taxon>
        <taxon>Pythiales</taxon>
        <taxon>Pythiaceae</taxon>
        <taxon>Pythium</taxon>
    </lineage>
</organism>
<dbReference type="PROSITE" id="PS50178">
    <property type="entry name" value="ZF_FYVE"/>
    <property type="match status" value="1"/>
</dbReference>
<keyword evidence="5" id="KW-0802">TPR repeat</keyword>
<sequence>MTTTTARARAATHASAKRTASRAPSSAIALAERRAYQELLHAVQLSPALAMERDEFSMTPLHWICTDPQVPIRVLQNVVLAYPEATTLRNLAGLLPLHLAVRKDLPLDALKTLLKFYPKAVIAETPDGKTAKEIAQQHVTSRSAKVFLHLLDQEVRALGPSAAGPSKTDSRQQSSSEDDPAEHSEVDVAPWSADALQTPGDADATAASHADSGDQSVRAPEWRLSKNCHICFVKFGYFRNRHHCRNCGESVCGRHSKRFVPLPHFGLFRSQRVCDSCHEELQSFYSVDAMAILSPRHRRQLQDMHPRKNSEAFVPSVARPQRSRSAVDVPSQSTTLLLPSPALSSRSNTNSTSGLLSRETASTQRSAATSNTSSSSSSAVSSAKHPNFIKLPSTISMHLVKVQKPNGGQTVEDRRREMERRCDRLAKTDVDAYSPRSPSPWNEPANSQDVDDDHNQQLELHVEKLLHAKHHLEAAMKRSRHVTEKAKLQKQRYDAIAKEYESRGYSTMSNHEDEEISPDDEDVDELDIENDDNDLDIGEKTTIVHPSRPCEGNLRDDTIAVRAPRSASVFIEDVLSAPVDLAATHHDLGVVLLAKKDFGQAVKVLRQAVTLCPTNPQAWYHLAKALDGDGEAAEAEDAIQQSLALVPDSLPGLSLLGKLLNARGEHEAAIAVFRRALRLQC</sequence>
<evidence type="ECO:0000256" key="1">
    <source>
        <dbReference type="ARBA" id="ARBA00022723"/>
    </source>
</evidence>
<evidence type="ECO:0000259" key="7">
    <source>
        <dbReference type="PROSITE" id="PS50178"/>
    </source>
</evidence>
<keyword evidence="1" id="KW-0479">Metal-binding</keyword>
<feature type="compositionally biased region" description="Basic and acidic residues" evidence="6">
    <location>
        <begin position="300"/>
        <end position="310"/>
    </location>
</feature>
<dbReference type="SUPFAM" id="SSF48452">
    <property type="entry name" value="TPR-like"/>
    <property type="match status" value="1"/>
</dbReference>
<dbReference type="AlphaFoldDB" id="A0AAD5QF39"/>
<feature type="region of interest" description="Disordered" evidence="6">
    <location>
        <begin position="425"/>
        <end position="451"/>
    </location>
</feature>
<proteinExistence type="predicted"/>
<gene>
    <name evidence="8" type="ORF">P43SY_002606</name>
</gene>
<dbReference type="InterPro" id="IPR000306">
    <property type="entry name" value="Znf_FYVE"/>
</dbReference>
<dbReference type="InterPro" id="IPR013083">
    <property type="entry name" value="Znf_RING/FYVE/PHD"/>
</dbReference>
<dbReference type="Proteomes" id="UP001209570">
    <property type="component" value="Unassembled WGS sequence"/>
</dbReference>
<dbReference type="GO" id="GO:0043328">
    <property type="term" value="P:protein transport to vacuole involved in ubiquitin-dependent protein catabolic process via the multivesicular body sorting pathway"/>
    <property type="evidence" value="ECO:0007669"/>
    <property type="project" value="TreeGrafter"/>
</dbReference>
<feature type="repeat" description="TPR" evidence="5">
    <location>
        <begin position="616"/>
        <end position="649"/>
    </location>
</feature>
<dbReference type="GO" id="GO:0043130">
    <property type="term" value="F:ubiquitin binding"/>
    <property type="evidence" value="ECO:0007669"/>
    <property type="project" value="TreeGrafter"/>
</dbReference>
<feature type="compositionally biased region" description="Low complexity" evidence="6">
    <location>
        <begin position="330"/>
        <end position="347"/>
    </location>
</feature>
<evidence type="ECO:0000256" key="5">
    <source>
        <dbReference type="PROSITE-ProRule" id="PRU00339"/>
    </source>
</evidence>
<keyword evidence="3" id="KW-0862">Zinc</keyword>
<dbReference type="PANTHER" id="PTHR47794:SF1">
    <property type="entry name" value="VACUOLAR PROTEIN SORTING-ASSOCIATED PROTEIN 27"/>
    <property type="match status" value="1"/>
</dbReference>
<dbReference type="Gene3D" id="3.30.40.10">
    <property type="entry name" value="Zinc/RING finger domain, C3HC4 (zinc finger)"/>
    <property type="match status" value="1"/>
</dbReference>
<dbReference type="Pfam" id="PF01363">
    <property type="entry name" value="FYVE"/>
    <property type="match status" value="1"/>
</dbReference>
<reference evidence="8" key="1">
    <citation type="submission" date="2021-12" db="EMBL/GenBank/DDBJ databases">
        <title>Prjna785345.</title>
        <authorList>
            <person name="Rujirawat T."/>
            <person name="Krajaejun T."/>
        </authorList>
    </citation>
    <scope>NUCLEOTIDE SEQUENCE</scope>
    <source>
        <strain evidence="8">Pi057C3</strain>
    </source>
</reference>
<dbReference type="PANTHER" id="PTHR47794">
    <property type="entry name" value="VACUOLAR PROTEIN SORTING-ASSOCIATED PROTEIN 27"/>
    <property type="match status" value="1"/>
</dbReference>
<evidence type="ECO:0000313" key="9">
    <source>
        <dbReference type="Proteomes" id="UP001209570"/>
    </source>
</evidence>
<feature type="domain" description="FYVE-type" evidence="7">
    <location>
        <begin position="222"/>
        <end position="282"/>
    </location>
</feature>
<feature type="compositionally biased region" description="Low complexity" evidence="6">
    <location>
        <begin position="360"/>
        <end position="383"/>
    </location>
</feature>
<evidence type="ECO:0000256" key="6">
    <source>
        <dbReference type="SAM" id="MobiDB-lite"/>
    </source>
</evidence>
<feature type="repeat" description="TPR" evidence="5">
    <location>
        <begin position="582"/>
        <end position="615"/>
    </location>
</feature>
<comment type="caution">
    <text evidence="8">The sequence shown here is derived from an EMBL/GenBank/DDBJ whole genome shotgun (WGS) entry which is preliminary data.</text>
</comment>
<protein>
    <recommendedName>
        <fullName evidence="7">FYVE-type domain-containing protein</fullName>
    </recommendedName>
</protein>
<evidence type="ECO:0000313" key="8">
    <source>
        <dbReference type="EMBL" id="KAJ0410274.1"/>
    </source>
</evidence>
<evidence type="ECO:0000256" key="2">
    <source>
        <dbReference type="ARBA" id="ARBA00022771"/>
    </source>
</evidence>
<keyword evidence="2 4" id="KW-0863">Zinc-finger</keyword>
<accession>A0AAD5QF39</accession>
<dbReference type="EMBL" id="JAKCXM010000001">
    <property type="protein sequence ID" value="KAJ0410274.1"/>
    <property type="molecule type" value="Genomic_DNA"/>
</dbReference>
<feature type="region of interest" description="Disordered" evidence="6">
    <location>
        <begin position="1"/>
        <end position="20"/>
    </location>
</feature>
<evidence type="ECO:0000256" key="3">
    <source>
        <dbReference type="ARBA" id="ARBA00022833"/>
    </source>
</evidence>
<feature type="region of interest" description="Disordered" evidence="6">
    <location>
        <begin position="159"/>
        <end position="186"/>
    </location>
</feature>
<dbReference type="GO" id="GO:0033565">
    <property type="term" value="C:ESCRT-0 complex"/>
    <property type="evidence" value="ECO:0007669"/>
    <property type="project" value="TreeGrafter"/>
</dbReference>
<dbReference type="InterPro" id="IPR019734">
    <property type="entry name" value="TPR_rpt"/>
</dbReference>